<dbReference type="InterPro" id="IPR011059">
    <property type="entry name" value="Metal-dep_hydrolase_composite"/>
</dbReference>
<evidence type="ECO:0000313" key="2">
    <source>
        <dbReference type="EMBL" id="WGW11024.1"/>
    </source>
</evidence>
<evidence type="ECO:0000313" key="3">
    <source>
        <dbReference type="Proteomes" id="UP001209083"/>
    </source>
</evidence>
<dbReference type="RefSeq" id="WP_349637806.1">
    <property type="nucleotide sequence ID" value="NZ_CP090958.1"/>
</dbReference>
<dbReference type="Gene3D" id="3.20.20.140">
    <property type="entry name" value="Metal-dependent hydrolases"/>
    <property type="match status" value="1"/>
</dbReference>
<dbReference type="InterPro" id="IPR051781">
    <property type="entry name" value="Metallo-dep_Hydrolase"/>
</dbReference>
<reference evidence="2 3" key="1">
    <citation type="submission" date="2023-05" db="EMBL/GenBank/DDBJ databases">
        <title>Lithophilousrod everest ZFBP1038 complete genpme.</title>
        <authorList>
            <person name="Tian M."/>
        </authorList>
    </citation>
    <scope>NUCLEOTIDE SEQUENCE [LARGE SCALE GENOMIC DNA]</scope>
    <source>
        <strain evidence="2 3">ZFBP1038</strain>
    </source>
</reference>
<accession>A0ABY8QRL2</accession>
<organism evidence="2 3">
    <name type="scientific">Saxibacter everestensis</name>
    <dbReference type="NCBI Taxonomy" id="2909229"/>
    <lineage>
        <taxon>Bacteria</taxon>
        <taxon>Bacillati</taxon>
        <taxon>Actinomycetota</taxon>
        <taxon>Actinomycetes</taxon>
        <taxon>Micrococcales</taxon>
        <taxon>Brevibacteriaceae</taxon>
        <taxon>Saxibacter</taxon>
    </lineage>
</organism>
<dbReference type="EMBL" id="CP090958">
    <property type="protein sequence ID" value="WGW11024.1"/>
    <property type="molecule type" value="Genomic_DNA"/>
</dbReference>
<name>A0ABY8QRL2_9MICO</name>
<dbReference type="InterPro" id="IPR032466">
    <property type="entry name" value="Metal_Hydrolase"/>
</dbReference>
<proteinExistence type="predicted"/>
<dbReference type="CDD" id="cd01299">
    <property type="entry name" value="Met_dep_hydrolase_A"/>
    <property type="match status" value="1"/>
</dbReference>
<dbReference type="InterPro" id="IPR006680">
    <property type="entry name" value="Amidohydro-rel"/>
</dbReference>
<dbReference type="Proteomes" id="UP001209083">
    <property type="component" value="Chromosome"/>
</dbReference>
<dbReference type="InterPro" id="IPR057744">
    <property type="entry name" value="OTAase-like"/>
</dbReference>
<evidence type="ECO:0000259" key="1">
    <source>
        <dbReference type="Pfam" id="PF01979"/>
    </source>
</evidence>
<dbReference type="Gene3D" id="2.30.40.10">
    <property type="entry name" value="Urease, subunit C, domain 1"/>
    <property type="match status" value="1"/>
</dbReference>
<dbReference type="PANTHER" id="PTHR43135">
    <property type="entry name" value="ALPHA-D-RIBOSE 1-METHYLPHOSPHONATE 5-TRIPHOSPHATE DIPHOSPHATASE"/>
    <property type="match status" value="1"/>
</dbReference>
<dbReference type="SUPFAM" id="SSF51338">
    <property type="entry name" value="Composite domain of metallo-dependent hydrolases"/>
    <property type="match status" value="1"/>
</dbReference>
<protein>
    <submittedName>
        <fullName evidence="2">Amidohydrolase family protein</fullName>
    </submittedName>
</protein>
<dbReference type="PANTHER" id="PTHR43135:SF3">
    <property type="entry name" value="ALPHA-D-RIBOSE 1-METHYLPHOSPHONATE 5-TRIPHOSPHATE DIPHOSPHATASE"/>
    <property type="match status" value="1"/>
</dbReference>
<dbReference type="Pfam" id="PF01979">
    <property type="entry name" value="Amidohydro_1"/>
    <property type="match status" value="1"/>
</dbReference>
<dbReference type="SUPFAM" id="SSF51556">
    <property type="entry name" value="Metallo-dependent hydrolases"/>
    <property type="match status" value="1"/>
</dbReference>
<gene>
    <name evidence="2" type="ORF">LWF01_13045</name>
</gene>
<feature type="domain" description="Amidohydrolase-related" evidence="1">
    <location>
        <begin position="57"/>
        <end position="404"/>
    </location>
</feature>
<keyword evidence="3" id="KW-1185">Reference proteome</keyword>
<sequence>MTGRTIFKDAHVFDGTSFRSEPHHVVLEDGMISRLAPIGTLGDLLPGDTVVECQGKTVMPGLIDCHVHVMVDTYNPMAMVTKPFSLPFYESVGHLRRTLEAGVTTARDAGGADLGVREAIESGLIAGPRLKLAVAIMSQTGGHADGWVPSGTDMSIFGEHPGRPSGVADGLDEVRRTTRRLLRAGADQIKICSTGGVMSPSDDPRHSQFSPDEIRVIVEEAENQGKYVMAHAQGTQGIRNALNAGVRSIEHGIYLDDETIELMLEKDAFLVPTLVAPLSVVRNAEAGHNIPPLMVQKAINVIDDHKAAVAKAIGAGVKIAMGTDSGVGPHGHNTEELHLMAEAGLSLEGALAAGTSVAGELTREPVGRLAAGQRGDVLVLDRELNRTGQLASLQENISAVYQGGVRVV</sequence>